<gene>
    <name evidence="2" type="ORF">PCANC_07621</name>
</gene>
<dbReference type="AlphaFoldDB" id="A0A2N5VK82"/>
<sequence length="605" mass="66962">MPPGLFLDQSADHSDKDSSEDHQVPPSLSGRTTGPLATPAGQPNGRCARPLSGIEDGSQGPPSQRRRRERVASPARTHDPFNFEESSEPEIEERGASPMEVNTSRLSFFFTTLGVEADHQEVANELAEMGRTEQNAALVICLTAVMKRLDEMSRLIGAGPARSLTGDNQLSLMSHEDQVKTHVYTAPFKIFICHVARQAMLDEDIEAYGADHREKSLYRAVILKLNMKPGPFKEKHLPPKYLLDDPLATASVVAQVKLHLKHVRNKARNLLLSGILKASTLPYIPPIVKLSRLLWRHFMDGNNTLTDTEIDKALQPRPLLRTRFVFMRMQTMHNHIRSDSANPSQWDQMDARLLELSRLPVEFTRNWQKLLCKKDKELFGASPASLDAIDKQDVYCPTNDEVKARMAELVVPQWAPAIPYEMKMMPGFYTRRRSWFRHACYFQQTAPAGRIRGAIAPSSQSAPLTYNTVALIWTPPSCGATGATLRRAFDATAGPRSRLSVAPVAPQNGGVQINATVLYVRGADWELGAMAPHILGSAQARGSADIRRVMPTPAMMADRGCGRRARSVGNSRRGGTSCGGAYKILASFSFHKGWQGPTEAQLMGR</sequence>
<comment type="caution">
    <text evidence="2">The sequence shown here is derived from an EMBL/GenBank/DDBJ whole genome shotgun (WGS) entry which is preliminary data.</text>
</comment>
<accession>A0A2N5VK82</accession>
<evidence type="ECO:0000313" key="2">
    <source>
        <dbReference type="EMBL" id="PLW50382.1"/>
    </source>
</evidence>
<dbReference type="OrthoDB" id="2498923at2759"/>
<keyword evidence="3" id="KW-1185">Reference proteome</keyword>
<proteinExistence type="predicted"/>
<dbReference type="EMBL" id="PGCJ01000090">
    <property type="protein sequence ID" value="PLW50382.1"/>
    <property type="molecule type" value="Genomic_DNA"/>
</dbReference>
<name>A0A2N5VK82_9BASI</name>
<evidence type="ECO:0000313" key="3">
    <source>
        <dbReference type="Proteomes" id="UP000235388"/>
    </source>
</evidence>
<organism evidence="2 3">
    <name type="scientific">Puccinia coronata f. sp. avenae</name>
    <dbReference type="NCBI Taxonomy" id="200324"/>
    <lineage>
        <taxon>Eukaryota</taxon>
        <taxon>Fungi</taxon>
        <taxon>Dikarya</taxon>
        <taxon>Basidiomycota</taxon>
        <taxon>Pucciniomycotina</taxon>
        <taxon>Pucciniomycetes</taxon>
        <taxon>Pucciniales</taxon>
        <taxon>Pucciniaceae</taxon>
        <taxon>Puccinia</taxon>
    </lineage>
</organism>
<evidence type="ECO:0000256" key="1">
    <source>
        <dbReference type="SAM" id="MobiDB-lite"/>
    </source>
</evidence>
<feature type="compositionally biased region" description="Basic and acidic residues" evidence="1">
    <location>
        <begin position="10"/>
        <end position="23"/>
    </location>
</feature>
<reference evidence="2 3" key="1">
    <citation type="submission" date="2017-11" db="EMBL/GenBank/DDBJ databases">
        <title>De novo assembly and phasing of dikaryotic genomes from two isolates of Puccinia coronata f. sp. avenae, the causal agent of oat crown rust.</title>
        <authorList>
            <person name="Miller M.E."/>
            <person name="Zhang Y."/>
            <person name="Omidvar V."/>
            <person name="Sperschneider J."/>
            <person name="Schwessinger B."/>
            <person name="Raley C."/>
            <person name="Palmer J.M."/>
            <person name="Garnica D."/>
            <person name="Upadhyaya N."/>
            <person name="Rathjen J."/>
            <person name="Taylor J.M."/>
            <person name="Park R.F."/>
            <person name="Dodds P.N."/>
            <person name="Hirsch C.D."/>
            <person name="Kianian S.F."/>
            <person name="Figueroa M."/>
        </authorList>
    </citation>
    <scope>NUCLEOTIDE SEQUENCE [LARGE SCALE GENOMIC DNA]</scope>
    <source>
        <strain evidence="2">12NC29</strain>
    </source>
</reference>
<protein>
    <submittedName>
        <fullName evidence="2">Uncharacterized protein</fullName>
    </submittedName>
</protein>
<feature type="region of interest" description="Disordered" evidence="1">
    <location>
        <begin position="1"/>
        <end position="99"/>
    </location>
</feature>
<dbReference type="Proteomes" id="UP000235388">
    <property type="component" value="Unassembled WGS sequence"/>
</dbReference>